<dbReference type="STRING" id="204799.GCA_001696575_00621"/>
<dbReference type="InterPro" id="IPR016181">
    <property type="entry name" value="Acyl_CoA_acyltransferase"/>
</dbReference>
<accession>I5C0D3</accession>
<evidence type="ECO:0000313" key="2">
    <source>
        <dbReference type="EMBL" id="EIM75285.1"/>
    </source>
</evidence>
<organism evidence="2 3">
    <name type="scientific">Nitratireductor aquibiodomus RA22</name>
    <dbReference type="NCBI Taxonomy" id="1189611"/>
    <lineage>
        <taxon>Bacteria</taxon>
        <taxon>Pseudomonadati</taxon>
        <taxon>Pseudomonadota</taxon>
        <taxon>Alphaproteobacteria</taxon>
        <taxon>Hyphomicrobiales</taxon>
        <taxon>Phyllobacteriaceae</taxon>
        <taxon>Nitratireductor</taxon>
    </lineage>
</organism>
<comment type="caution">
    <text evidence="2">The sequence shown here is derived from an EMBL/GenBank/DDBJ whole genome shotgun (WGS) entry which is preliminary data.</text>
</comment>
<reference evidence="2 3" key="1">
    <citation type="journal article" date="2012" name="J. Bacteriol.">
        <title>Genome Sequence of Nitratireductor aquibiodomus Strain RA22.</title>
        <authorList>
            <person name="Singh A."/>
            <person name="Jangir P.K."/>
            <person name="Kumari C."/>
            <person name="Sharma R."/>
        </authorList>
    </citation>
    <scope>NUCLEOTIDE SEQUENCE [LARGE SCALE GENOMIC DNA]</scope>
    <source>
        <strain evidence="2 3">RA22</strain>
    </source>
</reference>
<dbReference type="EMBL" id="AJXZ01000020">
    <property type="protein sequence ID" value="EIM75285.1"/>
    <property type="molecule type" value="Genomic_DNA"/>
</dbReference>
<dbReference type="SUPFAM" id="SSF55729">
    <property type="entry name" value="Acyl-CoA N-acyltransferases (Nat)"/>
    <property type="match status" value="1"/>
</dbReference>
<dbReference type="InterPro" id="IPR000182">
    <property type="entry name" value="GNAT_dom"/>
</dbReference>
<protein>
    <submittedName>
        <fullName evidence="2">N-acetyltransferase GCN5</fullName>
    </submittedName>
</protein>
<gene>
    <name evidence="2" type="ORF">A33O_08546</name>
</gene>
<dbReference type="PROSITE" id="PS51186">
    <property type="entry name" value="GNAT"/>
    <property type="match status" value="1"/>
</dbReference>
<sequence>MEEAESASYQVAPLSPELWPAFEDLFGRQGACYGCWCTHFRLPPAVRRENNRERNKDHIKARIEAGPPPGLLLVEGGRADGWMQIGPRGDVPEWNNRGRVSAPVEDGDDRDPTVWAISCFFLRPSARRKGLSHHLVAAGIDHARVEGARFLEACPITHSRDTRSIGLFVGSTRVFEKAGFETVLERKAGRPLMRLTL</sequence>
<dbReference type="Gene3D" id="3.40.630.30">
    <property type="match status" value="1"/>
</dbReference>
<dbReference type="Pfam" id="PF00583">
    <property type="entry name" value="Acetyltransf_1"/>
    <property type="match status" value="1"/>
</dbReference>
<proteinExistence type="predicted"/>
<feature type="domain" description="N-acetyltransferase" evidence="1">
    <location>
        <begin position="9"/>
        <end position="197"/>
    </location>
</feature>
<dbReference type="OrthoDB" id="8894819at2"/>
<dbReference type="Proteomes" id="UP000004622">
    <property type="component" value="Unassembled WGS sequence"/>
</dbReference>
<dbReference type="GO" id="GO:0016747">
    <property type="term" value="F:acyltransferase activity, transferring groups other than amino-acyl groups"/>
    <property type="evidence" value="ECO:0007669"/>
    <property type="project" value="InterPro"/>
</dbReference>
<evidence type="ECO:0000313" key="3">
    <source>
        <dbReference type="Proteomes" id="UP000004622"/>
    </source>
</evidence>
<dbReference type="CDD" id="cd04301">
    <property type="entry name" value="NAT_SF"/>
    <property type="match status" value="1"/>
</dbReference>
<name>I5C0D3_9HYPH</name>
<dbReference type="RefSeq" id="WP_007008189.1">
    <property type="nucleotide sequence ID" value="NZ_AJXZ01000020.1"/>
</dbReference>
<dbReference type="AlphaFoldDB" id="I5C0D3"/>
<evidence type="ECO:0000259" key="1">
    <source>
        <dbReference type="PROSITE" id="PS51186"/>
    </source>
</evidence>
<dbReference type="PATRIC" id="fig|1189611.3.peg.1736"/>
<keyword evidence="2" id="KW-0808">Transferase</keyword>